<accession>A0ABT0S8P5</accession>
<dbReference type="PROSITE" id="PS51257">
    <property type="entry name" value="PROKAR_LIPOPROTEIN"/>
    <property type="match status" value="1"/>
</dbReference>
<protein>
    <submittedName>
        <fullName evidence="1">YncE family protein</fullName>
    </submittedName>
</protein>
<keyword evidence="2" id="KW-1185">Reference proteome</keyword>
<evidence type="ECO:0000313" key="1">
    <source>
        <dbReference type="EMBL" id="MCL6740786.1"/>
    </source>
</evidence>
<dbReference type="EMBL" id="JAMGBB010000001">
    <property type="protein sequence ID" value="MCL6740786.1"/>
    <property type="molecule type" value="Genomic_DNA"/>
</dbReference>
<reference evidence="1" key="1">
    <citation type="submission" date="2022-05" db="EMBL/GenBank/DDBJ databases">
        <authorList>
            <person name="Jo J.-H."/>
            <person name="Im W.-T."/>
        </authorList>
    </citation>
    <scope>NUCLEOTIDE SEQUENCE</scope>
    <source>
        <strain evidence="1">RB56-2</strain>
    </source>
</reference>
<evidence type="ECO:0000313" key="2">
    <source>
        <dbReference type="Proteomes" id="UP001165383"/>
    </source>
</evidence>
<name>A0ABT0S8P5_9SPHN</name>
<comment type="caution">
    <text evidence="1">The sequence shown here is derived from an EMBL/GenBank/DDBJ whole genome shotgun (WGS) entry which is preliminary data.</text>
</comment>
<dbReference type="Gene3D" id="2.130.10.10">
    <property type="entry name" value="YVTN repeat-like/Quinoprotein amine dehydrogenase"/>
    <property type="match status" value="1"/>
</dbReference>
<dbReference type="InterPro" id="IPR011048">
    <property type="entry name" value="Haem_d1_sf"/>
</dbReference>
<gene>
    <name evidence="1" type="ORF">LZ518_06520</name>
</gene>
<dbReference type="Proteomes" id="UP001165383">
    <property type="component" value="Unassembled WGS sequence"/>
</dbReference>
<dbReference type="RefSeq" id="WP_249915200.1">
    <property type="nucleotide sequence ID" value="NZ_JAMGBB010000001.1"/>
</dbReference>
<dbReference type="InterPro" id="IPR051200">
    <property type="entry name" value="Host-pathogen_enzymatic-act"/>
</dbReference>
<organism evidence="1 2">
    <name type="scientific">Sphingomonas brevis</name>
    <dbReference type="NCBI Taxonomy" id="2908206"/>
    <lineage>
        <taxon>Bacteria</taxon>
        <taxon>Pseudomonadati</taxon>
        <taxon>Pseudomonadota</taxon>
        <taxon>Alphaproteobacteria</taxon>
        <taxon>Sphingomonadales</taxon>
        <taxon>Sphingomonadaceae</taxon>
        <taxon>Sphingomonas</taxon>
    </lineage>
</organism>
<sequence length="307" mass="32875">MRLAIALAAMATGSCASTTPRQIGTEPLVLNAPGYLDFLAVDGATVWATNESRVEHWSTDGRLASVQLRQPCGTMAIHSQSVWVADCKEMAIYKIDRRTGQIESIVRTGLASPDGETNVVAGGGSIWVPSETSGKIARIDPLSNRVVASVSVDPGTHYLAFGMGSLWAVSSSQQSLQQIDPRTNRVVRRVALGRGPGFLAAGEGAVWVQEQSDGTVARIDPTSGTVTGRVKVGKNLKWGDIDTGDGRIWLRTTDDQTYAIIDPRTLAILARMGKANGSGAIRYTDKGVWTSEHDVNTLSWWGFPTAH</sequence>
<dbReference type="PANTHER" id="PTHR47197">
    <property type="entry name" value="PROTEIN NIRF"/>
    <property type="match status" value="1"/>
</dbReference>
<dbReference type="PANTHER" id="PTHR47197:SF3">
    <property type="entry name" value="DIHYDRO-HEME D1 DEHYDROGENASE"/>
    <property type="match status" value="1"/>
</dbReference>
<dbReference type="InterPro" id="IPR015943">
    <property type="entry name" value="WD40/YVTN_repeat-like_dom_sf"/>
</dbReference>
<dbReference type="SUPFAM" id="SSF51004">
    <property type="entry name" value="C-terminal (heme d1) domain of cytochrome cd1-nitrite reductase"/>
    <property type="match status" value="1"/>
</dbReference>
<proteinExistence type="predicted"/>